<name>A0ABP4V6S3_9ACTN</name>
<evidence type="ECO:0000313" key="6">
    <source>
        <dbReference type="Proteomes" id="UP001500618"/>
    </source>
</evidence>
<organism evidence="5 6">
    <name type="scientific">Fodinicola feengrottensis</name>
    <dbReference type="NCBI Taxonomy" id="435914"/>
    <lineage>
        <taxon>Bacteria</taxon>
        <taxon>Bacillati</taxon>
        <taxon>Actinomycetota</taxon>
        <taxon>Actinomycetes</taxon>
        <taxon>Mycobacteriales</taxon>
        <taxon>Fodinicola</taxon>
    </lineage>
</organism>
<dbReference type="InterPro" id="IPR028098">
    <property type="entry name" value="Glyco_trans_4-like_N"/>
</dbReference>
<evidence type="ECO:0000259" key="3">
    <source>
        <dbReference type="Pfam" id="PF00534"/>
    </source>
</evidence>
<evidence type="ECO:0000256" key="2">
    <source>
        <dbReference type="ARBA" id="ARBA00022679"/>
    </source>
</evidence>
<evidence type="ECO:0000259" key="4">
    <source>
        <dbReference type="Pfam" id="PF13439"/>
    </source>
</evidence>
<dbReference type="SUPFAM" id="SSF53756">
    <property type="entry name" value="UDP-Glycosyltransferase/glycogen phosphorylase"/>
    <property type="match status" value="1"/>
</dbReference>
<dbReference type="Proteomes" id="UP001500618">
    <property type="component" value="Unassembled WGS sequence"/>
</dbReference>
<dbReference type="RefSeq" id="WP_344314929.1">
    <property type="nucleotide sequence ID" value="NZ_BAAANY010000040.1"/>
</dbReference>
<keyword evidence="6" id="KW-1185">Reference proteome</keyword>
<gene>
    <name evidence="5" type="ORF">GCM10009765_76380</name>
</gene>
<protein>
    <recommendedName>
        <fullName evidence="7">Glycosyltransferase</fullName>
    </recommendedName>
</protein>
<evidence type="ECO:0000256" key="1">
    <source>
        <dbReference type="ARBA" id="ARBA00022676"/>
    </source>
</evidence>
<dbReference type="Gene3D" id="3.40.50.2000">
    <property type="entry name" value="Glycogen Phosphorylase B"/>
    <property type="match status" value="2"/>
</dbReference>
<dbReference type="EMBL" id="BAAANY010000040">
    <property type="protein sequence ID" value="GAA1716390.1"/>
    <property type="molecule type" value="Genomic_DNA"/>
</dbReference>
<keyword evidence="1" id="KW-0328">Glycosyltransferase</keyword>
<keyword evidence="2" id="KW-0808">Transferase</keyword>
<evidence type="ECO:0008006" key="7">
    <source>
        <dbReference type="Google" id="ProtNLM"/>
    </source>
</evidence>
<dbReference type="Pfam" id="PF00534">
    <property type="entry name" value="Glycos_transf_1"/>
    <property type="match status" value="1"/>
</dbReference>
<feature type="domain" description="Glycosyl transferase family 1" evidence="3">
    <location>
        <begin position="170"/>
        <end position="305"/>
    </location>
</feature>
<dbReference type="InterPro" id="IPR001296">
    <property type="entry name" value="Glyco_trans_1"/>
</dbReference>
<dbReference type="Pfam" id="PF13439">
    <property type="entry name" value="Glyco_transf_4"/>
    <property type="match status" value="1"/>
</dbReference>
<accession>A0ABP4V6S3</accession>
<dbReference type="CDD" id="cd03809">
    <property type="entry name" value="GT4_MtfB-like"/>
    <property type="match status" value="1"/>
</dbReference>
<dbReference type="PANTHER" id="PTHR46401:SF2">
    <property type="entry name" value="GLYCOSYLTRANSFERASE WBBK-RELATED"/>
    <property type="match status" value="1"/>
</dbReference>
<feature type="domain" description="Glycosyltransferase subfamily 4-like N-terminal" evidence="4">
    <location>
        <begin position="6"/>
        <end position="157"/>
    </location>
</feature>
<sequence length="342" mass="37743">MDTHDGISRYGASLLEAFSRIHPVTMIIHDQRQLALLPDVPYVQLNNPISVREFFFSSKLNKLGADVVFSPMQVIGSLGRRFKLILTLHDLIYYRHRQPPGFLPLPVQLIWRLYHLTYTPQRLLLNRADAVATVSSTSRDLILEHRLTRRPVEVVYNAPQPGLGGTAAVEPTKDLVYMGSFMEYKNVETLVAGLEFLPGHTLHLVSRIKPQREAQLRALVPAGAEVVFWHGISDQDYHQLLKSAAALVTASKDEGFGLPIIEAMALGTPVVCSELPVFREVAADAAAFFDPDSPRSYASAVQSVTAPARRAALAIAGRTRAAAFSWDSSAQHLLSLITTLSD</sequence>
<comment type="caution">
    <text evidence="5">The sequence shown here is derived from an EMBL/GenBank/DDBJ whole genome shotgun (WGS) entry which is preliminary data.</text>
</comment>
<evidence type="ECO:0000313" key="5">
    <source>
        <dbReference type="EMBL" id="GAA1716390.1"/>
    </source>
</evidence>
<dbReference type="PANTHER" id="PTHR46401">
    <property type="entry name" value="GLYCOSYLTRANSFERASE WBBK-RELATED"/>
    <property type="match status" value="1"/>
</dbReference>
<reference evidence="6" key="1">
    <citation type="journal article" date="2019" name="Int. J. Syst. Evol. Microbiol.">
        <title>The Global Catalogue of Microorganisms (GCM) 10K type strain sequencing project: providing services to taxonomists for standard genome sequencing and annotation.</title>
        <authorList>
            <consortium name="The Broad Institute Genomics Platform"/>
            <consortium name="The Broad Institute Genome Sequencing Center for Infectious Disease"/>
            <person name="Wu L."/>
            <person name="Ma J."/>
        </authorList>
    </citation>
    <scope>NUCLEOTIDE SEQUENCE [LARGE SCALE GENOMIC DNA]</scope>
    <source>
        <strain evidence="6">JCM 14718</strain>
    </source>
</reference>
<proteinExistence type="predicted"/>